<dbReference type="GO" id="GO:0016746">
    <property type="term" value="F:acyltransferase activity"/>
    <property type="evidence" value="ECO:0007669"/>
    <property type="project" value="UniProtKB-KW"/>
</dbReference>
<reference evidence="8 9" key="1">
    <citation type="submission" date="2018-12" db="EMBL/GenBank/DDBJ databases">
        <authorList>
            <consortium name="Pathogen Informatics"/>
        </authorList>
    </citation>
    <scope>NUCLEOTIDE SEQUENCE [LARGE SCALE GENOMIC DNA]</scope>
    <source>
        <strain evidence="8 9">NCTC10665</strain>
    </source>
</reference>
<keyword evidence="3" id="KW-1003">Cell membrane</keyword>
<gene>
    <name evidence="8" type="ORF">NCTC10665_01873</name>
</gene>
<evidence type="ECO:0000256" key="6">
    <source>
        <dbReference type="ARBA" id="ARBA00023136"/>
    </source>
</evidence>
<feature type="transmembrane region" description="Helical" evidence="7">
    <location>
        <begin position="140"/>
        <end position="161"/>
    </location>
</feature>
<dbReference type="EMBL" id="LR134481">
    <property type="protein sequence ID" value="VEI33225.1"/>
    <property type="molecule type" value="Genomic_DNA"/>
</dbReference>
<keyword evidence="6 7" id="KW-0472">Membrane</keyword>
<keyword evidence="4 7" id="KW-0812">Transmembrane</keyword>
<accession>A0A3S4WWC8</accession>
<evidence type="ECO:0000256" key="1">
    <source>
        <dbReference type="ARBA" id="ARBA00004651"/>
    </source>
</evidence>
<evidence type="ECO:0000313" key="8">
    <source>
        <dbReference type="EMBL" id="VEI33225.1"/>
    </source>
</evidence>
<evidence type="ECO:0000313" key="9">
    <source>
        <dbReference type="Proteomes" id="UP000268879"/>
    </source>
</evidence>
<dbReference type="PANTHER" id="PTHR43266:SF2">
    <property type="entry name" value="MAJOR FACILITATOR SUPERFAMILY (MFS) PROFILE DOMAIN-CONTAINING PROTEIN"/>
    <property type="match status" value="1"/>
</dbReference>
<protein>
    <submittedName>
        <fullName evidence="8">2-acyl-glycerophospho-ethanolamine acyltransferase</fullName>
    </submittedName>
</protein>
<keyword evidence="8" id="KW-0012">Acyltransferase</keyword>
<dbReference type="Proteomes" id="UP000268879">
    <property type="component" value="Chromosome"/>
</dbReference>
<dbReference type="InterPro" id="IPR036259">
    <property type="entry name" value="MFS_trans_sf"/>
</dbReference>
<evidence type="ECO:0000256" key="4">
    <source>
        <dbReference type="ARBA" id="ARBA00022692"/>
    </source>
</evidence>
<feature type="transmembrane region" description="Helical" evidence="7">
    <location>
        <begin position="77"/>
        <end position="94"/>
    </location>
</feature>
<comment type="subcellular location">
    <subcellularLocation>
        <location evidence="1">Cell membrane</location>
        <topology evidence="1">Multi-pass membrane protein</topology>
    </subcellularLocation>
</comment>
<evidence type="ECO:0000256" key="3">
    <source>
        <dbReference type="ARBA" id="ARBA00022475"/>
    </source>
</evidence>
<evidence type="ECO:0000256" key="7">
    <source>
        <dbReference type="SAM" id="Phobius"/>
    </source>
</evidence>
<dbReference type="AlphaFoldDB" id="A0A3S4WWC8"/>
<sequence length="248" mass="27590">MKLLKYAGFVPYLAIAFINASVDLAHKITIQNVLLKSFSGESLVVLTALINAMILLPFIFLFSPSAFINDKFSRTKVIRYSSLAAVVISAGILLSYMTGMFAISFVLTFILAAQSAVYSPAKYSIIKSIVGTENIGMANGIIQALTIMALLFSSFAFSFFFEAHYVASDDPNEVLQSVWVIGVNQLYDVGYNQMMACRYCVSDHHLFQAHKPTQSHPTRCLLMHLDLHTLLHQFSRSSRQSIRQIIQG</sequence>
<proteinExistence type="predicted"/>
<feature type="transmembrane region" description="Helical" evidence="7">
    <location>
        <begin position="43"/>
        <end position="65"/>
    </location>
</feature>
<keyword evidence="2" id="KW-0813">Transport</keyword>
<dbReference type="SUPFAM" id="SSF103473">
    <property type="entry name" value="MFS general substrate transporter"/>
    <property type="match status" value="1"/>
</dbReference>
<dbReference type="PANTHER" id="PTHR43266">
    <property type="entry name" value="MACROLIDE-EFFLUX PROTEIN"/>
    <property type="match status" value="1"/>
</dbReference>
<organism evidence="8 9">
    <name type="scientific">Haemophilus parainfluenzae</name>
    <dbReference type="NCBI Taxonomy" id="729"/>
    <lineage>
        <taxon>Bacteria</taxon>
        <taxon>Pseudomonadati</taxon>
        <taxon>Pseudomonadota</taxon>
        <taxon>Gammaproteobacteria</taxon>
        <taxon>Pasteurellales</taxon>
        <taxon>Pasteurellaceae</taxon>
        <taxon>Haemophilus</taxon>
    </lineage>
</organism>
<keyword evidence="8" id="KW-0808">Transferase</keyword>
<evidence type="ECO:0000256" key="2">
    <source>
        <dbReference type="ARBA" id="ARBA00022448"/>
    </source>
</evidence>
<dbReference type="Gene3D" id="1.20.1250.20">
    <property type="entry name" value="MFS general substrate transporter like domains"/>
    <property type="match status" value="1"/>
</dbReference>
<evidence type="ECO:0000256" key="5">
    <source>
        <dbReference type="ARBA" id="ARBA00022989"/>
    </source>
</evidence>
<name>A0A3S4WWC8_HAEPA</name>
<keyword evidence="5 7" id="KW-1133">Transmembrane helix</keyword>
<dbReference type="GO" id="GO:0005886">
    <property type="term" value="C:plasma membrane"/>
    <property type="evidence" value="ECO:0007669"/>
    <property type="project" value="UniProtKB-SubCell"/>
</dbReference>